<organism evidence="1 2">
    <name type="scientific">candidate division WS5 bacterium</name>
    <dbReference type="NCBI Taxonomy" id="2093353"/>
    <lineage>
        <taxon>Bacteria</taxon>
        <taxon>candidate division WS5</taxon>
    </lineage>
</organism>
<dbReference type="AlphaFoldDB" id="A0A419DB46"/>
<dbReference type="Proteomes" id="UP000285655">
    <property type="component" value="Unassembled WGS sequence"/>
</dbReference>
<comment type="caution">
    <text evidence="1">The sequence shown here is derived from an EMBL/GenBank/DDBJ whole genome shotgun (WGS) entry which is preliminary data.</text>
</comment>
<protein>
    <recommendedName>
        <fullName evidence="3">SIR2-like domain-containing protein</fullName>
    </recommendedName>
</protein>
<gene>
    <name evidence="1" type="ORF">C4544_05465</name>
</gene>
<evidence type="ECO:0000313" key="1">
    <source>
        <dbReference type="EMBL" id="RJO60282.1"/>
    </source>
</evidence>
<dbReference type="EMBL" id="QZJW01000049">
    <property type="protein sequence ID" value="RJO60282.1"/>
    <property type="molecule type" value="Genomic_DNA"/>
</dbReference>
<reference evidence="1 2" key="1">
    <citation type="journal article" date="2017" name="ISME J.">
        <title>Energy and carbon metabolisms in a deep terrestrial subsurface fluid microbial community.</title>
        <authorList>
            <person name="Momper L."/>
            <person name="Jungbluth S.P."/>
            <person name="Lee M.D."/>
            <person name="Amend J.P."/>
        </authorList>
    </citation>
    <scope>NUCLEOTIDE SEQUENCE [LARGE SCALE GENOMIC DNA]</scope>
    <source>
        <strain evidence="1">SURF_29</strain>
    </source>
</reference>
<accession>A0A419DB46</accession>
<name>A0A419DB46_9BACT</name>
<proteinExistence type="predicted"/>
<evidence type="ECO:0000313" key="2">
    <source>
        <dbReference type="Proteomes" id="UP000285655"/>
    </source>
</evidence>
<evidence type="ECO:0008006" key="3">
    <source>
        <dbReference type="Google" id="ProtNLM"/>
    </source>
</evidence>
<sequence>MICEKTKNLPRFYGRFFLKSILYKLFIIKEPLLKLYFDIFKEVINGGNKKIVIIGYGFTDKHINNILLQGAKYHRLKIYIINPIDPPQFRIKMERTFKSKDFEIFWKSLSGYFPHSLIDIFPYDQHQHPTVLYQNIKKSLTS</sequence>